<gene>
    <name evidence="1" type="primary">Cnig_chr_IV.g13706</name>
    <name evidence="1" type="ORF">B9Z55_013706</name>
</gene>
<comment type="caution">
    <text evidence="1">The sequence shown here is derived from an EMBL/GenBank/DDBJ whole genome shotgun (WGS) entry which is preliminary data.</text>
</comment>
<protein>
    <submittedName>
        <fullName evidence="1">Uncharacterized protein</fullName>
    </submittedName>
</protein>
<organism evidence="1 2">
    <name type="scientific">Caenorhabditis nigoni</name>
    <dbReference type="NCBI Taxonomy" id="1611254"/>
    <lineage>
        <taxon>Eukaryota</taxon>
        <taxon>Metazoa</taxon>
        <taxon>Ecdysozoa</taxon>
        <taxon>Nematoda</taxon>
        <taxon>Chromadorea</taxon>
        <taxon>Rhabditida</taxon>
        <taxon>Rhabditina</taxon>
        <taxon>Rhabditomorpha</taxon>
        <taxon>Rhabditoidea</taxon>
        <taxon>Rhabditidae</taxon>
        <taxon>Peloderinae</taxon>
        <taxon>Caenorhabditis</taxon>
    </lineage>
</organism>
<dbReference type="AlphaFoldDB" id="A0A2G5U2X2"/>
<proteinExistence type="predicted"/>
<sequence length="139" mass="16095">MDKRNRSLPIRAFCGIVEEAYAVRLGLGILYSNQRREVFRSKRLDERSKEIFVVSAISTDDEEIINDTGGDTTDRIGQRCVGWMMEEGRGFRRWGKGDRRSEEEEEVEVVEEEEKELGGWQCDFLAGEQRASSQNNNKR</sequence>
<name>A0A2G5U2X2_9PELO</name>
<reference evidence="2" key="1">
    <citation type="submission" date="2017-10" db="EMBL/GenBank/DDBJ databases">
        <title>Rapid genome shrinkage in a self-fertile nematode reveals novel sperm competition proteins.</title>
        <authorList>
            <person name="Yin D."/>
            <person name="Schwarz E.M."/>
            <person name="Thomas C.G."/>
            <person name="Felde R.L."/>
            <person name="Korf I.F."/>
            <person name="Cutter A.D."/>
            <person name="Schartner C.M."/>
            <person name="Ralston E.J."/>
            <person name="Meyer B.J."/>
            <person name="Haag E.S."/>
        </authorList>
    </citation>
    <scope>NUCLEOTIDE SEQUENCE [LARGE SCALE GENOMIC DNA]</scope>
    <source>
        <strain evidence="2">JU1422</strain>
    </source>
</reference>
<keyword evidence="2" id="KW-1185">Reference proteome</keyword>
<dbReference type="EMBL" id="PDUG01000004">
    <property type="protein sequence ID" value="PIC33890.1"/>
    <property type="molecule type" value="Genomic_DNA"/>
</dbReference>
<evidence type="ECO:0000313" key="1">
    <source>
        <dbReference type="EMBL" id="PIC33890.1"/>
    </source>
</evidence>
<dbReference type="Proteomes" id="UP000230233">
    <property type="component" value="Chromosome IV"/>
</dbReference>
<evidence type="ECO:0000313" key="2">
    <source>
        <dbReference type="Proteomes" id="UP000230233"/>
    </source>
</evidence>
<accession>A0A2G5U2X2</accession>